<proteinExistence type="predicted"/>
<feature type="domain" description="Response regulatory" evidence="9">
    <location>
        <begin position="23"/>
        <end position="136"/>
    </location>
</feature>
<evidence type="ECO:0000313" key="11">
    <source>
        <dbReference type="EMBL" id="KDN82025.1"/>
    </source>
</evidence>
<evidence type="ECO:0000256" key="6">
    <source>
        <dbReference type="PROSITE-ProRule" id="PRU00169"/>
    </source>
</evidence>
<evidence type="ECO:0000256" key="2">
    <source>
        <dbReference type="ARBA" id="ARBA00023012"/>
    </source>
</evidence>
<dbReference type="GO" id="GO:0032993">
    <property type="term" value="C:protein-DNA complex"/>
    <property type="evidence" value="ECO:0007669"/>
    <property type="project" value="TreeGrafter"/>
</dbReference>
<keyword evidence="3" id="KW-0805">Transcription regulation</keyword>
<feature type="region of interest" description="Disordered" evidence="8">
    <location>
        <begin position="1"/>
        <end position="20"/>
    </location>
</feature>
<dbReference type="HOGENOM" id="CLU_000445_30_8_11"/>
<dbReference type="SMART" id="SM00862">
    <property type="entry name" value="Trans_reg_C"/>
    <property type="match status" value="1"/>
</dbReference>
<dbReference type="GO" id="GO:0006355">
    <property type="term" value="P:regulation of DNA-templated transcription"/>
    <property type="evidence" value="ECO:0007669"/>
    <property type="project" value="InterPro"/>
</dbReference>
<dbReference type="Gene3D" id="3.40.50.2300">
    <property type="match status" value="1"/>
</dbReference>
<evidence type="ECO:0000256" key="3">
    <source>
        <dbReference type="ARBA" id="ARBA00023015"/>
    </source>
</evidence>
<dbReference type="Gene3D" id="1.10.10.10">
    <property type="entry name" value="Winged helix-like DNA-binding domain superfamily/Winged helix DNA-binding domain"/>
    <property type="match status" value="1"/>
</dbReference>
<dbReference type="GO" id="GO:0005829">
    <property type="term" value="C:cytosol"/>
    <property type="evidence" value="ECO:0007669"/>
    <property type="project" value="TreeGrafter"/>
</dbReference>
<dbReference type="PANTHER" id="PTHR48111">
    <property type="entry name" value="REGULATOR OF RPOS"/>
    <property type="match status" value="1"/>
</dbReference>
<keyword evidence="5" id="KW-0804">Transcription</keyword>
<comment type="caution">
    <text evidence="11">The sequence shown here is derived from an EMBL/GenBank/DDBJ whole genome shotgun (WGS) entry which is preliminary data.</text>
</comment>
<accession>A0A066YVR1</accession>
<keyword evidence="2" id="KW-0902">Two-component regulatory system</keyword>
<dbReference type="Pfam" id="PF00486">
    <property type="entry name" value="Trans_reg_C"/>
    <property type="match status" value="1"/>
</dbReference>
<name>A0A066YVR1_9ACTN</name>
<dbReference type="GO" id="GO:0000156">
    <property type="term" value="F:phosphorelay response regulator activity"/>
    <property type="evidence" value="ECO:0007669"/>
    <property type="project" value="TreeGrafter"/>
</dbReference>
<evidence type="ECO:0000256" key="8">
    <source>
        <dbReference type="SAM" id="MobiDB-lite"/>
    </source>
</evidence>
<dbReference type="PATRIC" id="fig|1348663.4.peg.5979"/>
<dbReference type="FunFam" id="1.10.10.10:FF:000018">
    <property type="entry name" value="DNA-binding response regulator ResD"/>
    <property type="match status" value="1"/>
</dbReference>
<dbReference type="eggNOG" id="COG0745">
    <property type="taxonomic scope" value="Bacteria"/>
</dbReference>
<dbReference type="InterPro" id="IPR039420">
    <property type="entry name" value="WalR-like"/>
</dbReference>
<dbReference type="CDD" id="cd00383">
    <property type="entry name" value="trans_reg_C"/>
    <property type="match status" value="1"/>
</dbReference>
<evidence type="ECO:0000256" key="1">
    <source>
        <dbReference type="ARBA" id="ARBA00022553"/>
    </source>
</evidence>
<evidence type="ECO:0000256" key="7">
    <source>
        <dbReference type="PROSITE-ProRule" id="PRU01091"/>
    </source>
</evidence>
<evidence type="ECO:0000256" key="5">
    <source>
        <dbReference type="ARBA" id="ARBA00023163"/>
    </source>
</evidence>
<feature type="domain" description="OmpR/PhoB-type" evidence="10">
    <location>
        <begin position="147"/>
        <end position="245"/>
    </location>
</feature>
<dbReference type="InterPro" id="IPR036388">
    <property type="entry name" value="WH-like_DNA-bd_sf"/>
</dbReference>
<dbReference type="RefSeq" id="WP_084223987.1">
    <property type="nucleotide sequence ID" value="NZ_KK853997.1"/>
</dbReference>
<organism evidence="11 12">
    <name type="scientific">Kitasatospora cheerisanensis KCTC 2395</name>
    <dbReference type="NCBI Taxonomy" id="1348663"/>
    <lineage>
        <taxon>Bacteria</taxon>
        <taxon>Bacillati</taxon>
        <taxon>Actinomycetota</taxon>
        <taxon>Actinomycetes</taxon>
        <taxon>Kitasatosporales</taxon>
        <taxon>Streptomycetaceae</taxon>
        <taxon>Kitasatospora</taxon>
    </lineage>
</organism>
<dbReference type="OrthoDB" id="4174259at2"/>
<dbReference type="InterPro" id="IPR011006">
    <property type="entry name" value="CheY-like_superfamily"/>
</dbReference>
<sequence>MTPQQTAHHAPAPVHGAGGTAPTVLVVEDDPIVRTVLIRHLTAAGHPVRSVGTALGALREVSQAGCDLVVLDLGLPDLDGGDALKMIRSVTDVPVIISTARDDEKEIVRLLNDGADDYLVKPFSGDHLSARIAAVLRRFAAAAPPVSHLLRVGGLTVDTRRREAALDARPLELTRREFDLLAYLAARPGTVITRKQILAEVWQHSYGSAQTIDVHLSWLRRKLGETPTAPRYLRTVRGVGFRLEAP</sequence>
<evidence type="ECO:0000259" key="10">
    <source>
        <dbReference type="PROSITE" id="PS51755"/>
    </source>
</evidence>
<dbReference type="PANTHER" id="PTHR48111:SF4">
    <property type="entry name" value="DNA-BINDING DUAL TRANSCRIPTIONAL REGULATOR OMPR"/>
    <property type="match status" value="1"/>
</dbReference>
<dbReference type="InterPro" id="IPR001867">
    <property type="entry name" value="OmpR/PhoB-type_DNA-bd"/>
</dbReference>
<dbReference type="Proteomes" id="UP000027178">
    <property type="component" value="Unassembled WGS sequence"/>
</dbReference>
<feature type="DNA-binding region" description="OmpR/PhoB-type" evidence="7">
    <location>
        <begin position="147"/>
        <end position="245"/>
    </location>
</feature>
<dbReference type="AlphaFoldDB" id="A0A066YVR1"/>
<evidence type="ECO:0000256" key="4">
    <source>
        <dbReference type="ARBA" id="ARBA00023125"/>
    </source>
</evidence>
<dbReference type="SMART" id="SM00448">
    <property type="entry name" value="REC"/>
    <property type="match status" value="1"/>
</dbReference>
<dbReference type="InterPro" id="IPR001789">
    <property type="entry name" value="Sig_transdc_resp-reg_receiver"/>
</dbReference>
<dbReference type="EMBL" id="JNBY01000126">
    <property type="protein sequence ID" value="KDN82025.1"/>
    <property type="molecule type" value="Genomic_DNA"/>
</dbReference>
<dbReference type="PROSITE" id="PS51755">
    <property type="entry name" value="OMPR_PHOB"/>
    <property type="match status" value="1"/>
</dbReference>
<dbReference type="Pfam" id="PF00072">
    <property type="entry name" value="Response_reg"/>
    <property type="match status" value="1"/>
</dbReference>
<dbReference type="PROSITE" id="PS50110">
    <property type="entry name" value="RESPONSE_REGULATORY"/>
    <property type="match status" value="1"/>
</dbReference>
<protein>
    <submittedName>
        <fullName evidence="11">Response regulator</fullName>
    </submittedName>
</protein>
<feature type="modified residue" description="4-aspartylphosphate" evidence="6">
    <location>
        <position position="72"/>
    </location>
</feature>
<keyword evidence="4 7" id="KW-0238">DNA-binding</keyword>
<dbReference type="Gene3D" id="6.10.250.690">
    <property type="match status" value="1"/>
</dbReference>
<keyword evidence="12" id="KW-1185">Reference proteome</keyword>
<dbReference type="GO" id="GO:0000976">
    <property type="term" value="F:transcription cis-regulatory region binding"/>
    <property type="evidence" value="ECO:0007669"/>
    <property type="project" value="TreeGrafter"/>
</dbReference>
<evidence type="ECO:0000313" key="12">
    <source>
        <dbReference type="Proteomes" id="UP000027178"/>
    </source>
</evidence>
<dbReference type="SUPFAM" id="SSF52172">
    <property type="entry name" value="CheY-like"/>
    <property type="match status" value="1"/>
</dbReference>
<reference evidence="11 12" key="1">
    <citation type="submission" date="2014-05" db="EMBL/GenBank/DDBJ databases">
        <title>Draft Genome Sequence of Kitasatospora cheerisanensis KCTC 2395.</title>
        <authorList>
            <person name="Nam D.H."/>
        </authorList>
    </citation>
    <scope>NUCLEOTIDE SEQUENCE [LARGE SCALE GENOMIC DNA]</scope>
    <source>
        <strain evidence="11 12">KCTC 2395</strain>
    </source>
</reference>
<evidence type="ECO:0000259" key="9">
    <source>
        <dbReference type="PROSITE" id="PS50110"/>
    </source>
</evidence>
<gene>
    <name evidence="11" type="ORF">KCH_61790</name>
</gene>
<keyword evidence="1 6" id="KW-0597">Phosphoprotein</keyword>